<proteinExistence type="predicted"/>
<sequence length="641" mass="69832">MPPRPARFRHAMAGFSRSDRIRLVTVVVSLLTYLLTLKLLRIASRTDATGVLGLLDLVRSDIAVAAAIGAGAVAVVGLARPGRGRQIAFALVGLVVAAIAVVETIAHLFYVETGSALDLAVVNAAWSTRSEIGDLVDSQLSTAYIAWLALVGVWFLLGPPLVAVLIGRPWRTGRDEPPRSQPAAARQRLGLVAAMLGVVLLGLAGLPTANGTSFGRDPLLNAALSPLEARRYAHAADASAADPPIDTRLVRTGNGKPRNVALIFLESVRDISTTLADPDLSTTPYLARLAKTSLVAENAYTVVPHTSKALTAGNCGVVPPLDMNVTEAKEHGINGRCLPELLTEQGYASAFFQSATEHYDDRRELVRNFGYDSFYPVDVLDKTGYVEANYFGWEDDILLGPSKRWLTAHRSEPFVTGYLTVTSHHDYKVPTTIDSEHLSDDPELNRYLNTVRYGDRFVARLIQQYKDLGLYDNTVFVIMADHGEGFGEHGLRQHDNTIYTEGVKIPLIVHDPRHPKARRVEQPVQLTSVLPTVVDALGFRVSGGSYPGESLLQLAGSDPPPAPPVRLACYVDNRCLASIEGSQKYVFHFGQQPDEFFDLATDPGERHNIISAQNPDTIAALRADLLAWRAEVRAQTAHRRR</sequence>
<evidence type="ECO:0000256" key="4">
    <source>
        <dbReference type="ARBA" id="ARBA00022692"/>
    </source>
</evidence>
<organism evidence="9 10">
    <name type="scientific">Microlunatus ginsengisoli</name>
    <dbReference type="NCBI Taxonomy" id="363863"/>
    <lineage>
        <taxon>Bacteria</taxon>
        <taxon>Bacillati</taxon>
        <taxon>Actinomycetota</taxon>
        <taxon>Actinomycetes</taxon>
        <taxon>Propionibacteriales</taxon>
        <taxon>Propionibacteriaceae</taxon>
        <taxon>Microlunatus</taxon>
    </lineage>
</organism>
<dbReference type="InterPro" id="IPR017850">
    <property type="entry name" value="Alkaline_phosphatase_core_sf"/>
</dbReference>
<gene>
    <name evidence="9" type="ORF">GCM10022236_12370</name>
</gene>
<dbReference type="PANTHER" id="PTHR47371:SF3">
    <property type="entry name" value="PHOSPHOGLYCEROL TRANSFERASE I"/>
    <property type="match status" value="1"/>
</dbReference>
<dbReference type="InterPro" id="IPR000917">
    <property type="entry name" value="Sulfatase_N"/>
</dbReference>
<evidence type="ECO:0000313" key="10">
    <source>
        <dbReference type="Proteomes" id="UP001501490"/>
    </source>
</evidence>
<evidence type="ECO:0000259" key="8">
    <source>
        <dbReference type="Pfam" id="PF00884"/>
    </source>
</evidence>
<evidence type="ECO:0000256" key="7">
    <source>
        <dbReference type="SAM" id="Phobius"/>
    </source>
</evidence>
<comment type="subcellular location">
    <subcellularLocation>
        <location evidence="1">Cell membrane</location>
        <topology evidence="1">Multi-pass membrane protein</topology>
    </subcellularLocation>
</comment>
<dbReference type="RefSeq" id="WP_344802443.1">
    <property type="nucleotide sequence ID" value="NZ_BAABAB010000007.1"/>
</dbReference>
<evidence type="ECO:0000256" key="1">
    <source>
        <dbReference type="ARBA" id="ARBA00004651"/>
    </source>
</evidence>
<dbReference type="Gene3D" id="3.40.720.10">
    <property type="entry name" value="Alkaline Phosphatase, subunit A"/>
    <property type="match status" value="1"/>
</dbReference>
<comment type="pathway">
    <text evidence="2">Cell wall biogenesis; lipoteichoic acid biosynthesis.</text>
</comment>
<accession>A0ABP6ZNW2</accession>
<keyword evidence="4 7" id="KW-0812">Transmembrane</keyword>
<dbReference type="Pfam" id="PF00884">
    <property type="entry name" value="Sulfatase"/>
    <property type="match status" value="1"/>
</dbReference>
<dbReference type="Proteomes" id="UP001501490">
    <property type="component" value="Unassembled WGS sequence"/>
</dbReference>
<feature type="transmembrane region" description="Helical" evidence="7">
    <location>
        <begin position="21"/>
        <end position="42"/>
    </location>
</feature>
<dbReference type="PANTHER" id="PTHR47371">
    <property type="entry name" value="LIPOTEICHOIC ACID SYNTHASE"/>
    <property type="match status" value="1"/>
</dbReference>
<dbReference type="InterPro" id="IPR050448">
    <property type="entry name" value="OpgB/LTA_synthase_biosynth"/>
</dbReference>
<keyword evidence="3" id="KW-1003">Cell membrane</keyword>
<keyword evidence="10" id="KW-1185">Reference proteome</keyword>
<dbReference type="SUPFAM" id="SSF53649">
    <property type="entry name" value="Alkaline phosphatase-like"/>
    <property type="match status" value="1"/>
</dbReference>
<evidence type="ECO:0000256" key="5">
    <source>
        <dbReference type="ARBA" id="ARBA00022989"/>
    </source>
</evidence>
<dbReference type="CDD" id="cd16015">
    <property type="entry name" value="LTA_synthase"/>
    <property type="match status" value="1"/>
</dbReference>
<feature type="domain" description="Sulfatase N-terminal" evidence="8">
    <location>
        <begin position="258"/>
        <end position="538"/>
    </location>
</feature>
<keyword evidence="6 7" id="KW-0472">Membrane</keyword>
<keyword evidence="5 7" id="KW-1133">Transmembrane helix</keyword>
<feature type="transmembrane region" description="Helical" evidence="7">
    <location>
        <begin position="144"/>
        <end position="167"/>
    </location>
</feature>
<feature type="transmembrane region" description="Helical" evidence="7">
    <location>
        <begin position="62"/>
        <end position="80"/>
    </location>
</feature>
<reference evidence="10" key="1">
    <citation type="journal article" date="2019" name="Int. J. Syst. Evol. Microbiol.">
        <title>The Global Catalogue of Microorganisms (GCM) 10K type strain sequencing project: providing services to taxonomists for standard genome sequencing and annotation.</title>
        <authorList>
            <consortium name="The Broad Institute Genomics Platform"/>
            <consortium name="The Broad Institute Genome Sequencing Center for Infectious Disease"/>
            <person name="Wu L."/>
            <person name="Ma J."/>
        </authorList>
    </citation>
    <scope>NUCLEOTIDE SEQUENCE [LARGE SCALE GENOMIC DNA]</scope>
    <source>
        <strain evidence="10">JCM 16929</strain>
    </source>
</reference>
<feature type="transmembrane region" description="Helical" evidence="7">
    <location>
        <begin position="87"/>
        <end position="110"/>
    </location>
</feature>
<feature type="transmembrane region" description="Helical" evidence="7">
    <location>
        <begin position="188"/>
        <end position="206"/>
    </location>
</feature>
<name>A0ABP6ZNW2_9ACTN</name>
<evidence type="ECO:0000256" key="3">
    <source>
        <dbReference type="ARBA" id="ARBA00022475"/>
    </source>
</evidence>
<dbReference type="EMBL" id="BAABAB010000007">
    <property type="protein sequence ID" value="GAA3612050.1"/>
    <property type="molecule type" value="Genomic_DNA"/>
</dbReference>
<comment type="caution">
    <text evidence="9">The sequence shown here is derived from an EMBL/GenBank/DDBJ whole genome shotgun (WGS) entry which is preliminary data.</text>
</comment>
<evidence type="ECO:0000256" key="2">
    <source>
        <dbReference type="ARBA" id="ARBA00004936"/>
    </source>
</evidence>
<protein>
    <recommendedName>
        <fullName evidence="8">Sulfatase N-terminal domain-containing protein</fullName>
    </recommendedName>
</protein>
<evidence type="ECO:0000256" key="6">
    <source>
        <dbReference type="ARBA" id="ARBA00023136"/>
    </source>
</evidence>
<evidence type="ECO:0000313" key="9">
    <source>
        <dbReference type="EMBL" id="GAA3612050.1"/>
    </source>
</evidence>